<keyword evidence="2" id="KW-0812">Transmembrane</keyword>
<keyword evidence="2" id="KW-0472">Membrane</keyword>
<evidence type="ECO:0000313" key="4">
    <source>
        <dbReference type="EMBL" id="CAI5777198.1"/>
    </source>
</evidence>
<feature type="transmembrane region" description="Helical" evidence="2">
    <location>
        <begin position="537"/>
        <end position="561"/>
    </location>
</feature>
<reference evidence="4" key="1">
    <citation type="submission" date="2022-12" db="EMBL/GenBank/DDBJ databases">
        <authorList>
            <person name="Alioto T."/>
            <person name="Alioto T."/>
            <person name="Gomez Garrido J."/>
        </authorList>
    </citation>
    <scope>NUCLEOTIDE SEQUENCE</scope>
</reference>
<proteinExistence type="predicted"/>
<feature type="region of interest" description="Disordered" evidence="1">
    <location>
        <begin position="1103"/>
        <end position="1133"/>
    </location>
</feature>
<protein>
    <recommendedName>
        <fullName evidence="6">SEA domain-containing protein</fullName>
    </recommendedName>
</protein>
<feature type="compositionally biased region" description="Polar residues" evidence="1">
    <location>
        <begin position="829"/>
        <end position="943"/>
    </location>
</feature>
<keyword evidence="5" id="KW-1185">Reference proteome</keyword>
<evidence type="ECO:0000256" key="2">
    <source>
        <dbReference type="SAM" id="Phobius"/>
    </source>
</evidence>
<sequence length="1133" mass="124737">MLSTRSLMATLLVLVPVTGSPVLGHLLVLWEVWPGHVLEYQQVSVPAAKNCSCKTSGNVILDQSMQKRGIRNYSSFRTNLKTSRKNAYRNYQHKMLLKYVILYKRNPYPITDGSISVHMSRKHLGRSELILRRRKYLRHILRNILNRKCGGYEVKVNWHSILNGARKKSETKRKAHLQITYFENRHKPIGAGSLLGYIACQTNMMLNVEEAYFQKDQEGLESMVIKLVKPQIPRGKVLTEAEVLQKKKSKNNSNRIFTSVKERVFSKENTNIYNKEQFRMTDGKKVLNGEWSSPYMEFEKYGQFSSFQRWTSFAIRENIKLQKWKTRTKNSVNVNEKFPFIHAFTYQRSSASKQKIFSAREPVMPNIQQIKESAFQIKMYRSKKLIKLAKWLNAKENKSGGNGIEVLSTIYYVQPSLISPTFPAIKTAVGVKNEVFTSEMDEAKASVYITKVLKYLMQPSKRIKKKYLSVAHKGFRILPLKALMVRKHLDTEESLPILLYLFKHIFKGPSVVGRTKRSAKAETVPISVDVLTHVTSALIACATIFGLALFILALAAGYLYYNRRQFVPFLEAGLKGEESKKEWKHTASQCCPPISLSQNFHFGQPQESRKNQILAKATKTCSKEEFVIMKEIYGSSDTEGSSEISCRGLTIRSRAIVLPSRSSDSIQSLFDVRDDVRDDISSQQSVTMENGSSTVPPRNDLVPVPQQPDNQEQSTSNDVSPQLKKTTISKSKSDNDLTRSSKVLQGAQPDHSLYDVKEPSTSKDVTLKKPTISEPKPDNDLTRSSKVLEGIQPDHCLYDVKEPSTSKDVTLKKPTISEPKPDSAITEPTEASQTGQTQAILKSEPGNATTGPSSTEASQTGQTQAILKSEPGNATTGPSSTEASQTGQTQAILKSEPGNATTGPSSTEASQTGQTQAILKSEPGSATTGPSSTEASQTGQTQAILKSEPDSAITGPSSTEASQTGQTQAILKSEPGNATTGPSSTEASQTGQTQAILKSEPDSAITGPLSTEVSQAGQTQAISNTGLDNAVIGIFSTTVSQVDQALAISMSETDSGVIGLYSTTVSQVDQALIISKPVLDNAITGPFSTEISQSDQTQNILKSEPDNAIMPPSSTTVSQVDQPLTKISTVQNP</sequence>
<dbReference type="Pfam" id="PF15842">
    <property type="entry name" value="DUF4718"/>
    <property type="match status" value="1"/>
</dbReference>
<feature type="signal peptide" evidence="3">
    <location>
        <begin position="1"/>
        <end position="19"/>
    </location>
</feature>
<dbReference type="PANTHER" id="PTHR37858">
    <property type="entry name" value="HYPOTHETICAL PROTEIN LOC689589"/>
    <property type="match status" value="1"/>
</dbReference>
<dbReference type="EMBL" id="OX395131">
    <property type="protein sequence ID" value="CAI5777198.1"/>
    <property type="molecule type" value="Genomic_DNA"/>
</dbReference>
<organism evidence="4 5">
    <name type="scientific">Podarcis lilfordi</name>
    <name type="common">Lilford's wall lizard</name>
    <dbReference type="NCBI Taxonomy" id="74358"/>
    <lineage>
        <taxon>Eukaryota</taxon>
        <taxon>Metazoa</taxon>
        <taxon>Chordata</taxon>
        <taxon>Craniata</taxon>
        <taxon>Vertebrata</taxon>
        <taxon>Euteleostomi</taxon>
        <taxon>Lepidosauria</taxon>
        <taxon>Squamata</taxon>
        <taxon>Bifurcata</taxon>
        <taxon>Unidentata</taxon>
        <taxon>Episquamata</taxon>
        <taxon>Laterata</taxon>
        <taxon>Lacertibaenia</taxon>
        <taxon>Lacertidae</taxon>
        <taxon>Podarcis</taxon>
    </lineage>
</organism>
<feature type="region of interest" description="Disordered" evidence="1">
    <location>
        <begin position="680"/>
        <end position="943"/>
    </location>
</feature>
<feature type="compositionally biased region" description="Basic and acidic residues" evidence="1">
    <location>
        <begin position="752"/>
        <end position="767"/>
    </location>
</feature>
<name>A0AA35KI13_9SAUR</name>
<feature type="compositionally biased region" description="Polar residues" evidence="1">
    <location>
        <begin position="1112"/>
        <end position="1133"/>
    </location>
</feature>
<evidence type="ECO:0000256" key="3">
    <source>
        <dbReference type="SAM" id="SignalP"/>
    </source>
</evidence>
<dbReference type="PANTHER" id="PTHR37858:SF1">
    <property type="entry name" value="CHROMOSOME 1 OPEN READING FRAME 185"/>
    <property type="match status" value="1"/>
</dbReference>
<dbReference type="InterPro" id="IPR031695">
    <property type="entry name" value="DUF4718"/>
</dbReference>
<accession>A0AA35KI13</accession>
<feature type="chain" id="PRO_5041301078" description="SEA domain-containing protein" evidence="3">
    <location>
        <begin position="20"/>
        <end position="1133"/>
    </location>
</feature>
<evidence type="ECO:0000256" key="1">
    <source>
        <dbReference type="SAM" id="MobiDB-lite"/>
    </source>
</evidence>
<evidence type="ECO:0000313" key="5">
    <source>
        <dbReference type="Proteomes" id="UP001178461"/>
    </source>
</evidence>
<feature type="compositionally biased region" description="Basic and acidic residues" evidence="1">
    <location>
        <begin position="796"/>
        <end position="811"/>
    </location>
</feature>
<feature type="region of interest" description="Disordered" evidence="1">
    <location>
        <begin position="973"/>
        <end position="994"/>
    </location>
</feature>
<keyword evidence="3" id="KW-0732">Signal</keyword>
<evidence type="ECO:0008006" key="6">
    <source>
        <dbReference type="Google" id="ProtNLM"/>
    </source>
</evidence>
<feature type="compositionally biased region" description="Polar residues" evidence="1">
    <location>
        <begin position="681"/>
        <end position="696"/>
    </location>
</feature>
<dbReference type="AlphaFoldDB" id="A0AA35KI13"/>
<gene>
    <name evidence="4" type="ORF">PODLI_1B034286</name>
</gene>
<feature type="compositionally biased region" description="Polar residues" evidence="1">
    <location>
        <begin position="707"/>
        <end position="730"/>
    </location>
</feature>
<dbReference type="Proteomes" id="UP001178461">
    <property type="component" value="Chromosome 6"/>
</dbReference>
<keyword evidence="2" id="KW-1133">Transmembrane helix</keyword>